<evidence type="ECO:0000256" key="4">
    <source>
        <dbReference type="ARBA" id="ARBA00022741"/>
    </source>
</evidence>
<dbReference type="InterPro" id="IPR000719">
    <property type="entry name" value="Prot_kinase_dom"/>
</dbReference>
<evidence type="ECO:0000259" key="7">
    <source>
        <dbReference type="PROSITE" id="PS50011"/>
    </source>
</evidence>
<sequence>MQIFSGVGMCDRGGSEESSIVQVVNRKNQGYGIAADIWSLGCTVLEMLTRQFPYSHLENVLYQIGKGEPPAVPNSLSEDARDFINHCLQVDPSARPTATQLLEHPFLVAFSSTLTNVKGTSTDNHCNNPKLYSSSLDPQNFEGGLTWMHLLKSVFETTSRAVCNCGQYLCCGVILSPQPLSVLSSSRHLSHSTMEGKTRSSGRTKVLQYKNDFFEESFSICSEASNAFTLYKLFGEFVRDSTNVCSLDNT</sequence>
<reference evidence="8" key="1">
    <citation type="journal article" date="2012" name="Nature">
        <title>The tomato genome sequence provides insights into fleshy fruit evolution.</title>
        <authorList>
            <consortium name="Tomato Genome Consortium"/>
        </authorList>
    </citation>
    <scope>NUCLEOTIDE SEQUENCE [LARGE SCALE GENOMIC DNA]</scope>
    <source>
        <strain evidence="8">cv. Heinz 1706</strain>
    </source>
</reference>
<reference evidence="8" key="2">
    <citation type="submission" date="2019-01" db="UniProtKB">
        <authorList>
            <consortium name="EnsemblPlants"/>
        </authorList>
    </citation>
    <scope>IDENTIFICATION</scope>
    <source>
        <strain evidence="8">cv. Heinz 1706</strain>
    </source>
</reference>
<dbReference type="PROSITE" id="PS50011">
    <property type="entry name" value="PROTEIN_KINASE_DOM"/>
    <property type="match status" value="1"/>
</dbReference>
<evidence type="ECO:0000256" key="3">
    <source>
        <dbReference type="ARBA" id="ARBA00022679"/>
    </source>
</evidence>
<dbReference type="InParanoid" id="A0A3Q7HEA7"/>
<dbReference type="STRING" id="4081.A0A3Q7HEA7"/>
<keyword evidence="9" id="KW-1185">Reference proteome</keyword>
<name>A0A3Q7HEA7_SOLLC</name>
<accession>A0A3Q7HEA7</accession>
<keyword evidence="6" id="KW-0067">ATP-binding</keyword>
<dbReference type="SUPFAM" id="SSF56112">
    <property type="entry name" value="Protein kinase-like (PK-like)"/>
    <property type="match status" value="1"/>
</dbReference>
<organism evidence="8">
    <name type="scientific">Solanum lycopersicum</name>
    <name type="common">Tomato</name>
    <name type="synonym">Lycopersicon esculentum</name>
    <dbReference type="NCBI Taxonomy" id="4081"/>
    <lineage>
        <taxon>Eukaryota</taxon>
        <taxon>Viridiplantae</taxon>
        <taxon>Streptophyta</taxon>
        <taxon>Embryophyta</taxon>
        <taxon>Tracheophyta</taxon>
        <taxon>Spermatophyta</taxon>
        <taxon>Magnoliopsida</taxon>
        <taxon>eudicotyledons</taxon>
        <taxon>Gunneridae</taxon>
        <taxon>Pentapetalae</taxon>
        <taxon>asterids</taxon>
        <taxon>lamiids</taxon>
        <taxon>Solanales</taxon>
        <taxon>Solanaceae</taxon>
        <taxon>Solanoideae</taxon>
        <taxon>Solaneae</taxon>
        <taxon>Solanum</taxon>
        <taxon>Solanum subgen. Lycopersicon</taxon>
    </lineage>
</organism>
<comment type="similarity">
    <text evidence="1">Belongs to the protein kinase superfamily. STE Ser/Thr protein kinase family. MAP kinase kinase kinase subfamily.</text>
</comment>
<proteinExistence type="inferred from homology"/>
<keyword evidence="3" id="KW-0808">Transferase</keyword>
<keyword evidence="5" id="KW-0418">Kinase</keyword>
<dbReference type="EnsemblPlants" id="Solyc07g053165.1.1">
    <property type="protein sequence ID" value="Solyc07g053165.1.1"/>
    <property type="gene ID" value="Solyc07g053165.1"/>
</dbReference>
<evidence type="ECO:0000313" key="8">
    <source>
        <dbReference type="EnsemblPlants" id="Solyc07g053165.1.1"/>
    </source>
</evidence>
<dbReference type="InterPro" id="IPR050538">
    <property type="entry name" value="MAP_kinase_kinase_kinase"/>
</dbReference>
<dbReference type="Pfam" id="PF00069">
    <property type="entry name" value="Pkinase"/>
    <property type="match status" value="1"/>
</dbReference>
<keyword evidence="4" id="KW-0547">Nucleotide-binding</keyword>
<dbReference type="Gramene" id="Solyc07g053165.1.1">
    <property type="protein sequence ID" value="Solyc07g053165.1.1"/>
    <property type="gene ID" value="Solyc07g053165.1"/>
</dbReference>
<dbReference type="AlphaFoldDB" id="A0A3Q7HEA7"/>
<feature type="domain" description="Protein kinase" evidence="7">
    <location>
        <begin position="1"/>
        <end position="107"/>
    </location>
</feature>
<dbReference type="SMART" id="SM00220">
    <property type="entry name" value="S_TKc"/>
    <property type="match status" value="1"/>
</dbReference>
<protein>
    <recommendedName>
        <fullName evidence="7">Protein kinase domain-containing protein</fullName>
    </recommendedName>
</protein>
<dbReference type="Proteomes" id="UP000004994">
    <property type="component" value="Chromosome 7"/>
</dbReference>
<dbReference type="PANTHER" id="PTHR48016">
    <property type="entry name" value="MAP KINASE KINASE KINASE SSK2-RELATED-RELATED"/>
    <property type="match status" value="1"/>
</dbReference>
<dbReference type="GO" id="GO:0005524">
    <property type="term" value="F:ATP binding"/>
    <property type="evidence" value="ECO:0007669"/>
    <property type="project" value="UniProtKB-KW"/>
</dbReference>
<evidence type="ECO:0000313" key="9">
    <source>
        <dbReference type="Proteomes" id="UP000004994"/>
    </source>
</evidence>
<evidence type="ECO:0000256" key="6">
    <source>
        <dbReference type="ARBA" id="ARBA00022840"/>
    </source>
</evidence>
<evidence type="ECO:0000256" key="5">
    <source>
        <dbReference type="ARBA" id="ARBA00022777"/>
    </source>
</evidence>
<evidence type="ECO:0000256" key="1">
    <source>
        <dbReference type="ARBA" id="ARBA00006529"/>
    </source>
</evidence>
<evidence type="ECO:0000256" key="2">
    <source>
        <dbReference type="ARBA" id="ARBA00022527"/>
    </source>
</evidence>
<dbReference type="PANTHER" id="PTHR48016:SF29">
    <property type="entry name" value="MITOGEN-ACTIVATED PROTEIN KINASE KINASE KINASE 1-RELATED"/>
    <property type="match status" value="1"/>
</dbReference>
<dbReference type="Gene3D" id="1.10.510.10">
    <property type="entry name" value="Transferase(Phosphotransferase) domain 1"/>
    <property type="match status" value="1"/>
</dbReference>
<dbReference type="InterPro" id="IPR011009">
    <property type="entry name" value="Kinase-like_dom_sf"/>
</dbReference>
<keyword evidence="2" id="KW-0723">Serine/threonine-protein kinase</keyword>
<dbReference type="GO" id="GO:0004674">
    <property type="term" value="F:protein serine/threonine kinase activity"/>
    <property type="evidence" value="ECO:0007669"/>
    <property type="project" value="UniProtKB-KW"/>
</dbReference>